<dbReference type="InterPro" id="IPR001584">
    <property type="entry name" value="Integrase_cat-core"/>
</dbReference>
<dbReference type="InterPro" id="IPR012337">
    <property type="entry name" value="RNaseH-like_sf"/>
</dbReference>
<feature type="domain" description="Integrase catalytic" evidence="1">
    <location>
        <begin position="260"/>
        <end position="465"/>
    </location>
</feature>
<dbReference type="Gene3D" id="3.30.420.10">
    <property type="entry name" value="Ribonuclease H-like superfamily/Ribonuclease H"/>
    <property type="match status" value="1"/>
</dbReference>
<evidence type="ECO:0000313" key="3">
    <source>
        <dbReference type="Proteomes" id="UP001410394"/>
    </source>
</evidence>
<sequence length="656" mass="74856">MAKFFLEKGLVILWRSELLEYRSRHAAELYFENPETGRQETLIEADFWQAYSTGALTIVRAFSSPKKLICEELKTTPTVRLADVSENNQEEALRRLEYINKLVEAGVSVGQKEKIDKILPEISRELGDGQNCPSVSTVCRWWRKYISSGGEVVALISKNTYRASLQRFDEESERFVQDAIDAHYLVDTRPSARSAYEMYVAKLAQENRNRARQQLPRLQKVSERTFYVRIDSLDKYEVDVARYGREETNRKYRMIKGHLPAVRPLDAVEIDHTPLNLYSVDDLVHLPLGRPWLTAIKDRYTKILLGFYVSFQQTGLASIFGAIKHSLHSHQMAYERWPDLVNPWPAYGLGALYVSDRGLDFQSLRYRAAIASLGSLYELCKRRTPWLKSSIERFFLTLEQTFFEAMPGKTFAALHKREGYDPVKQSVIRFSTLIYLLHKWAVDYHNIQTHSRSQASPLELWNEGIQNAPPPYPANVDELNIILGSRHEGMLSHEGVRFMGLYYSDEALHDLMKKAGRNTSVEYAVSLEDLGHIHVKNPRSGEYMKVRCTRPEYASGLSLYQHKYLRQQAKSAAGASPSIDVLLQTRLDIAATIAAEVDRKENLVKARLARTAGINSNALLQGKIQSVTTPFEGQSLIVPTALEVPVTNTPRYSWGV</sequence>
<keyword evidence="3" id="KW-1185">Reference proteome</keyword>
<protein>
    <recommendedName>
        <fullName evidence="1">Integrase catalytic domain-containing protein</fullName>
    </recommendedName>
</protein>
<accession>A0ABU9YT73</accession>
<dbReference type="SUPFAM" id="SSF53098">
    <property type="entry name" value="Ribonuclease H-like"/>
    <property type="match status" value="1"/>
</dbReference>
<evidence type="ECO:0000313" key="2">
    <source>
        <dbReference type="EMBL" id="MEN3066918.1"/>
    </source>
</evidence>
<reference evidence="2 3" key="1">
    <citation type="journal article" date="2018" name="Int. J. Syst. Evol. Microbiol.">
        <title>Uliginosibacterium sediminicola sp. nov., isolated from freshwater sediment.</title>
        <authorList>
            <person name="Hwang W.M."/>
            <person name="Kim S.M."/>
            <person name="Kang K."/>
            <person name="Ahn T.Y."/>
        </authorList>
    </citation>
    <scope>NUCLEOTIDE SEQUENCE [LARGE SCALE GENOMIC DNA]</scope>
    <source>
        <strain evidence="2 3">M1-21</strain>
    </source>
</reference>
<dbReference type="Proteomes" id="UP001410394">
    <property type="component" value="Unassembled WGS sequence"/>
</dbReference>
<organism evidence="2 3">
    <name type="scientific">Uliginosibacterium sediminicola</name>
    <dbReference type="NCBI Taxonomy" id="2024550"/>
    <lineage>
        <taxon>Bacteria</taxon>
        <taxon>Pseudomonadati</taxon>
        <taxon>Pseudomonadota</taxon>
        <taxon>Betaproteobacteria</taxon>
        <taxon>Rhodocyclales</taxon>
        <taxon>Zoogloeaceae</taxon>
        <taxon>Uliginosibacterium</taxon>
    </lineage>
</organism>
<dbReference type="EMBL" id="JBDIVE010000001">
    <property type="protein sequence ID" value="MEN3066918.1"/>
    <property type="molecule type" value="Genomic_DNA"/>
</dbReference>
<comment type="caution">
    <text evidence="2">The sequence shown here is derived from an EMBL/GenBank/DDBJ whole genome shotgun (WGS) entry which is preliminary data.</text>
</comment>
<evidence type="ECO:0000259" key="1">
    <source>
        <dbReference type="PROSITE" id="PS50994"/>
    </source>
</evidence>
<gene>
    <name evidence="2" type="ORF">ABDB84_00420</name>
</gene>
<name>A0ABU9YT73_9RHOO</name>
<dbReference type="RefSeq" id="WP_345917689.1">
    <property type="nucleotide sequence ID" value="NZ_JBDIVE010000001.1"/>
</dbReference>
<dbReference type="PROSITE" id="PS50994">
    <property type="entry name" value="INTEGRASE"/>
    <property type="match status" value="1"/>
</dbReference>
<dbReference type="InterPro" id="IPR036397">
    <property type="entry name" value="RNaseH_sf"/>
</dbReference>
<proteinExistence type="predicted"/>